<dbReference type="InterPro" id="IPR017871">
    <property type="entry name" value="ABC_transporter-like_CS"/>
</dbReference>
<dbReference type="PANTHER" id="PTHR48041">
    <property type="entry name" value="ABC TRANSPORTER G FAMILY MEMBER 28"/>
    <property type="match status" value="1"/>
</dbReference>
<dbReference type="GO" id="GO:0140359">
    <property type="term" value="F:ABC-type transporter activity"/>
    <property type="evidence" value="ECO:0007669"/>
    <property type="project" value="InterPro"/>
</dbReference>
<protein>
    <recommendedName>
        <fullName evidence="8">ABC transporter domain-containing protein</fullName>
    </recommendedName>
</protein>
<dbReference type="InterPro" id="IPR003439">
    <property type="entry name" value="ABC_transporter-like_ATP-bd"/>
</dbReference>
<dbReference type="Pfam" id="PF00005">
    <property type="entry name" value="ABC_tran"/>
    <property type="match status" value="2"/>
</dbReference>
<dbReference type="InterPro" id="IPR050352">
    <property type="entry name" value="ABCG_transporters"/>
</dbReference>
<dbReference type="InterPro" id="IPR027417">
    <property type="entry name" value="P-loop_NTPase"/>
</dbReference>
<sequence length="304" mass="33676">MKRILFPLLVLQFEDVKYKIAVKGKKNHTEKCILQAITGSVHLGEVLALMGPSGGGKTTLLDLLSEKVKINSGIITYNDQPFTKSLKRRCQNTIIGGAFVRGISGGERKRVCIGIEILLNPSLLLLDEPTFGLDPTTALQIVQMVHNIAKPSSRLFRKFDKLILLGKGSSLYLEKISEAILYFSSIGCAPLLAMNTAEFLIDLANGNIQDKSVPSDLEDKFLPGSQTLEIQDKRPSPVDVHKFLVGSFELRGSNMGKTKLLQPMMIEGDPEMQEWPNSREWGATWRINSQFFSGETLRIGAMNI</sequence>
<dbReference type="PANTHER" id="PTHR48041:SF66">
    <property type="entry name" value="ABC TRANSPORTER G FAMILY MEMBER 22-LIKE ISOFORM X1"/>
    <property type="match status" value="1"/>
</dbReference>
<evidence type="ECO:0000256" key="3">
    <source>
        <dbReference type="ARBA" id="ARBA00022692"/>
    </source>
</evidence>
<evidence type="ECO:0000256" key="5">
    <source>
        <dbReference type="ARBA" id="ARBA00022840"/>
    </source>
</evidence>
<dbReference type="EMBL" id="CM018046">
    <property type="protein sequence ID" value="KAA8526058.1"/>
    <property type="molecule type" value="Genomic_DNA"/>
</dbReference>
<accession>A0A5J5A7P7</accession>
<dbReference type="GO" id="GO:0016887">
    <property type="term" value="F:ATP hydrolysis activity"/>
    <property type="evidence" value="ECO:0007669"/>
    <property type="project" value="InterPro"/>
</dbReference>
<evidence type="ECO:0000313" key="10">
    <source>
        <dbReference type="Proteomes" id="UP000325577"/>
    </source>
</evidence>
<dbReference type="SMART" id="SM00382">
    <property type="entry name" value="AAA"/>
    <property type="match status" value="1"/>
</dbReference>
<dbReference type="Proteomes" id="UP000325577">
    <property type="component" value="Linkage Group LG3"/>
</dbReference>
<dbReference type="PROSITE" id="PS00211">
    <property type="entry name" value="ABC_TRANSPORTER_1"/>
    <property type="match status" value="1"/>
</dbReference>
<dbReference type="InterPro" id="IPR003593">
    <property type="entry name" value="AAA+_ATPase"/>
</dbReference>
<evidence type="ECO:0000256" key="7">
    <source>
        <dbReference type="ARBA" id="ARBA00023136"/>
    </source>
</evidence>
<dbReference type="Pfam" id="PF19055">
    <property type="entry name" value="ABC2_membrane_7"/>
    <property type="match status" value="1"/>
</dbReference>
<dbReference type="AlphaFoldDB" id="A0A5J5A7P7"/>
<reference evidence="9 10" key="1">
    <citation type="submission" date="2019-09" db="EMBL/GenBank/DDBJ databases">
        <title>A chromosome-level genome assembly of the Chinese tupelo Nyssa sinensis.</title>
        <authorList>
            <person name="Yang X."/>
            <person name="Kang M."/>
            <person name="Yang Y."/>
            <person name="Xiong H."/>
            <person name="Wang M."/>
            <person name="Zhang Z."/>
            <person name="Wang Z."/>
            <person name="Wu H."/>
            <person name="Ma T."/>
            <person name="Liu J."/>
            <person name="Xi Z."/>
        </authorList>
    </citation>
    <scope>NUCLEOTIDE SEQUENCE [LARGE SCALE GENOMIC DNA]</scope>
    <source>
        <strain evidence="9">J267</strain>
        <tissue evidence="9">Leaf</tissue>
    </source>
</reference>
<organism evidence="9 10">
    <name type="scientific">Nyssa sinensis</name>
    <dbReference type="NCBI Taxonomy" id="561372"/>
    <lineage>
        <taxon>Eukaryota</taxon>
        <taxon>Viridiplantae</taxon>
        <taxon>Streptophyta</taxon>
        <taxon>Embryophyta</taxon>
        <taxon>Tracheophyta</taxon>
        <taxon>Spermatophyta</taxon>
        <taxon>Magnoliopsida</taxon>
        <taxon>eudicotyledons</taxon>
        <taxon>Gunneridae</taxon>
        <taxon>Pentapetalae</taxon>
        <taxon>asterids</taxon>
        <taxon>Cornales</taxon>
        <taxon>Nyssaceae</taxon>
        <taxon>Nyssa</taxon>
    </lineage>
</organism>
<dbReference type="GO" id="GO:0005524">
    <property type="term" value="F:ATP binding"/>
    <property type="evidence" value="ECO:0007669"/>
    <property type="project" value="UniProtKB-KW"/>
</dbReference>
<dbReference type="PROSITE" id="PS50893">
    <property type="entry name" value="ABC_TRANSPORTER_2"/>
    <property type="match status" value="1"/>
</dbReference>
<evidence type="ECO:0000256" key="1">
    <source>
        <dbReference type="ARBA" id="ARBA00004141"/>
    </source>
</evidence>
<dbReference type="InterPro" id="IPR043926">
    <property type="entry name" value="ABCG_dom"/>
</dbReference>
<keyword evidence="10" id="KW-1185">Reference proteome</keyword>
<dbReference type="OrthoDB" id="66620at2759"/>
<dbReference type="GO" id="GO:0016020">
    <property type="term" value="C:membrane"/>
    <property type="evidence" value="ECO:0007669"/>
    <property type="project" value="UniProtKB-SubCell"/>
</dbReference>
<name>A0A5J5A7P7_9ASTE</name>
<feature type="domain" description="ABC transporter" evidence="8">
    <location>
        <begin position="11"/>
        <end position="230"/>
    </location>
</feature>
<evidence type="ECO:0000256" key="2">
    <source>
        <dbReference type="ARBA" id="ARBA00022448"/>
    </source>
</evidence>
<keyword evidence="2" id="KW-0813">Transport</keyword>
<dbReference type="SUPFAM" id="SSF52540">
    <property type="entry name" value="P-loop containing nucleoside triphosphate hydrolases"/>
    <property type="match status" value="1"/>
</dbReference>
<comment type="subcellular location">
    <subcellularLocation>
        <location evidence="1">Membrane</location>
        <topology evidence="1">Multi-pass membrane protein</topology>
    </subcellularLocation>
</comment>
<keyword evidence="4" id="KW-0547">Nucleotide-binding</keyword>
<keyword evidence="5" id="KW-0067">ATP-binding</keyword>
<evidence type="ECO:0000256" key="4">
    <source>
        <dbReference type="ARBA" id="ARBA00022741"/>
    </source>
</evidence>
<keyword evidence="6" id="KW-1133">Transmembrane helix</keyword>
<proteinExistence type="predicted"/>
<gene>
    <name evidence="9" type="ORF">F0562_007842</name>
</gene>
<keyword evidence="7" id="KW-0472">Membrane</keyword>
<keyword evidence="3" id="KW-0812">Transmembrane</keyword>
<evidence type="ECO:0000313" key="9">
    <source>
        <dbReference type="EMBL" id="KAA8526058.1"/>
    </source>
</evidence>
<evidence type="ECO:0000259" key="8">
    <source>
        <dbReference type="PROSITE" id="PS50893"/>
    </source>
</evidence>
<evidence type="ECO:0000256" key="6">
    <source>
        <dbReference type="ARBA" id="ARBA00022989"/>
    </source>
</evidence>
<dbReference type="Gene3D" id="3.40.50.300">
    <property type="entry name" value="P-loop containing nucleotide triphosphate hydrolases"/>
    <property type="match status" value="2"/>
</dbReference>